<dbReference type="PANTHER" id="PTHR47969:SF29">
    <property type="entry name" value="KINESIN-LIKE PROTEIN"/>
    <property type="match status" value="1"/>
</dbReference>
<name>A0AAD1Y2U5_EUPCR</name>
<dbReference type="GO" id="GO:0003777">
    <property type="term" value="F:microtubule motor activity"/>
    <property type="evidence" value="ECO:0007669"/>
    <property type="project" value="InterPro"/>
</dbReference>
<dbReference type="Gene3D" id="3.40.850.10">
    <property type="entry name" value="Kinesin motor domain"/>
    <property type="match status" value="1"/>
</dbReference>
<evidence type="ECO:0000256" key="1">
    <source>
        <dbReference type="ARBA" id="ARBA00022741"/>
    </source>
</evidence>
<dbReference type="InterPro" id="IPR027417">
    <property type="entry name" value="P-loop_NTPase"/>
</dbReference>
<feature type="region of interest" description="Disordered" evidence="5">
    <location>
        <begin position="706"/>
        <end position="749"/>
    </location>
</feature>
<dbReference type="GO" id="GO:0051231">
    <property type="term" value="P:spindle elongation"/>
    <property type="evidence" value="ECO:0007669"/>
    <property type="project" value="TreeGrafter"/>
</dbReference>
<protein>
    <recommendedName>
        <fullName evidence="4">Kinesin-like protein</fullName>
    </recommendedName>
</protein>
<comment type="caution">
    <text evidence="7">The sequence shown here is derived from an EMBL/GenBank/DDBJ whole genome shotgun (WGS) entry which is preliminary data.</text>
</comment>
<dbReference type="InterPro" id="IPR019821">
    <property type="entry name" value="Kinesin_motor_CS"/>
</dbReference>
<dbReference type="CDD" id="cd00106">
    <property type="entry name" value="KISc"/>
    <property type="match status" value="1"/>
</dbReference>
<evidence type="ECO:0000313" key="8">
    <source>
        <dbReference type="Proteomes" id="UP001295684"/>
    </source>
</evidence>
<feature type="compositionally biased region" description="Basic and acidic residues" evidence="5">
    <location>
        <begin position="706"/>
        <end position="721"/>
    </location>
</feature>
<dbReference type="InterPro" id="IPR001752">
    <property type="entry name" value="Kinesin_motor_dom"/>
</dbReference>
<keyword evidence="2 3" id="KW-0067">ATP-binding</keyword>
<dbReference type="GO" id="GO:0005874">
    <property type="term" value="C:microtubule"/>
    <property type="evidence" value="ECO:0007669"/>
    <property type="project" value="UniProtKB-KW"/>
</dbReference>
<dbReference type="GO" id="GO:0005875">
    <property type="term" value="C:microtubule associated complex"/>
    <property type="evidence" value="ECO:0007669"/>
    <property type="project" value="TreeGrafter"/>
</dbReference>
<evidence type="ECO:0000313" key="7">
    <source>
        <dbReference type="EMBL" id="CAI2381812.1"/>
    </source>
</evidence>
<reference evidence="7" key="1">
    <citation type="submission" date="2023-07" db="EMBL/GenBank/DDBJ databases">
        <authorList>
            <consortium name="AG Swart"/>
            <person name="Singh M."/>
            <person name="Singh A."/>
            <person name="Seah K."/>
            <person name="Emmerich C."/>
        </authorList>
    </citation>
    <scope>NUCLEOTIDE SEQUENCE</scope>
    <source>
        <strain evidence="7">DP1</strain>
    </source>
</reference>
<dbReference type="Pfam" id="PF00225">
    <property type="entry name" value="Kinesin"/>
    <property type="match status" value="1"/>
</dbReference>
<dbReference type="GO" id="GO:0008017">
    <property type="term" value="F:microtubule binding"/>
    <property type="evidence" value="ECO:0007669"/>
    <property type="project" value="InterPro"/>
</dbReference>
<dbReference type="GO" id="GO:0007018">
    <property type="term" value="P:microtubule-based movement"/>
    <property type="evidence" value="ECO:0007669"/>
    <property type="project" value="InterPro"/>
</dbReference>
<keyword evidence="4" id="KW-0493">Microtubule</keyword>
<organism evidence="7 8">
    <name type="scientific">Euplotes crassus</name>
    <dbReference type="NCBI Taxonomy" id="5936"/>
    <lineage>
        <taxon>Eukaryota</taxon>
        <taxon>Sar</taxon>
        <taxon>Alveolata</taxon>
        <taxon>Ciliophora</taxon>
        <taxon>Intramacronucleata</taxon>
        <taxon>Spirotrichea</taxon>
        <taxon>Hypotrichia</taxon>
        <taxon>Euplotida</taxon>
        <taxon>Euplotidae</taxon>
        <taxon>Moneuplotes</taxon>
    </lineage>
</organism>
<dbReference type="EMBL" id="CAMPGE010023939">
    <property type="protein sequence ID" value="CAI2381812.1"/>
    <property type="molecule type" value="Genomic_DNA"/>
</dbReference>
<feature type="domain" description="Kinesin motor" evidence="6">
    <location>
        <begin position="51"/>
        <end position="407"/>
    </location>
</feature>
<dbReference type="SUPFAM" id="SSF52540">
    <property type="entry name" value="P-loop containing nucleoside triphosphate hydrolases"/>
    <property type="match status" value="1"/>
</dbReference>
<dbReference type="PRINTS" id="PR00380">
    <property type="entry name" value="KINESINHEAVY"/>
</dbReference>
<comment type="similarity">
    <text evidence="3 4">Belongs to the TRAFAC class myosin-kinesin ATPase superfamily. Kinesin family.</text>
</comment>
<dbReference type="GO" id="GO:0007052">
    <property type="term" value="P:mitotic spindle organization"/>
    <property type="evidence" value="ECO:0007669"/>
    <property type="project" value="TreeGrafter"/>
</dbReference>
<dbReference type="InterPro" id="IPR027640">
    <property type="entry name" value="Kinesin-like_fam"/>
</dbReference>
<evidence type="ECO:0000256" key="5">
    <source>
        <dbReference type="SAM" id="MobiDB-lite"/>
    </source>
</evidence>
<gene>
    <name evidence="7" type="ORF">ECRASSUSDP1_LOCUS23278</name>
</gene>
<dbReference type="PANTHER" id="PTHR47969">
    <property type="entry name" value="CHROMOSOME-ASSOCIATED KINESIN KIF4A-RELATED"/>
    <property type="match status" value="1"/>
</dbReference>
<sequence length="749" mass="85817">MKKSKLHDTVIFKSKEKKKPVKKEIESKEFEDTNIEFIPEPHIESGTQSSRIKVAIRCRPLIEHDFLSKNYSEYGKEEIISVEQDKSKVIVMDMENHYHSVYDAAFDQKSSQSDIFKFVSPQIKQIFDSKNCTIFAYGQTGSGKTYTMFGKTKPQRRIETESMSSDNDETGITPRAINYIFDFINSIDQEYAVHLSFIQIYNEKIYDCLQDAHNVKPLKVREDKITGTYIEGLSEFSVNSMDACQALMNRGEKNRITRQTKANIHSSRSHSVVQIMVETKSEDSAGMIQKAKLSFCDLAGSEKLDKDSSNEKYLKELKTINLSLTTLGKVISALAKNHMKKITKSKTHNSRPFREYVPYRESNLTRILKDSLGGNTNSCLIATVSPTVDCAEESISTLKFANRAKLVMTKVRKNNFSATNDRLVNKLQNEIKHLRDVLNIKRKGNKYDLEAQVVALKMENQKLRKEVSRPIISTMETLDKNRAKYPILKSPDSLNLENRGYEFSTDVSPKNAQSVSNSDYIFPLKRGSIDLKMPKLKESSFNISEKNSMILSDNAYKNRPGLNANLRASHLDINSSSKYSLNRFKSSVPSRDLSASSSIPVDPVQFRDSSRNMPKTNLLKFQASSDNINISKEEIKVSRGPTGDGIFQSQVRIRDKNNQARYQNAKHDQNLDRQALKKAAARLKNLDLMQKQHSDKIRKEIEHIERSRQKELQEEERRRQDILNQQKKIVSFKKKRNRYKDAKSPISMG</sequence>
<evidence type="ECO:0000256" key="2">
    <source>
        <dbReference type="ARBA" id="ARBA00022840"/>
    </source>
</evidence>
<dbReference type="PROSITE" id="PS00411">
    <property type="entry name" value="KINESIN_MOTOR_1"/>
    <property type="match status" value="1"/>
</dbReference>
<dbReference type="Proteomes" id="UP001295684">
    <property type="component" value="Unassembled WGS sequence"/>
</dbReference>
<accession>A0AAD1Y2U5</accession>
<evidence type="ECO:0000256" key="4">
    <source>
        <dbReference type="RuleBase" id="RU000394"/>
    </source>
</evidence>
<feature type="binding site" evidence="3">
    <location>
        <begin position="138"/>
        <end position="145"/>
    </location>
    <ligand>
        <name>ATP</name>
        <dbReference type="ChEBI" id="CHEBI:30616"/>
    </ligand>
</feature>
<keyword evidence="3 4" id="KW-0505">Motor protein</keyword>
<dbReference type="GO" id="GO:0005524">
    <property type="term" value="F:ATP binding"/>
    <property type="evidence" value="ECO:0007669"/>
    <property type="project" value="UniProtKB-UniRule"/>
</dbReference>
<dbReference type="PROSITE" id="PS50067">
    <property type="entry name" value="KINESIN_MOTOR_2"/>
    <property type="match status" value="1"/>
</dbReference>
<evidence type="ECO:0000259" key="6">
    <source>
        <dbReference type="PROSITE" id="PS50067"/>
    </source>
</evidence>
<dbReference type="SMART" id="SM00129">
    <property type="entry name" value="KISc"/>
    <property type="match status" value="1"/>
</dbReference>
<dbReference type="InterPro" id="IPR036961">
    <property type="entry name" value="Kinesin_motor_dom_sf"/>
</dbReference>
<proteinExistence type="inferred from homology"/>
<dbReference type="AlphaFoldDB" id="A0AAD1Y2U5"/>
<keyword evidence="1 3" id="KW-0547">Nucleotide-binding</keyword>
<evidence type="ECO:0000256" key="3">
    <source>
        <dbReference type="PROSITE-ProRule" id="PRU00283"/>
    </source>
</evidence>
<keyword evidence="8" id="KW-1185">Reference proteome</keyword>